<dbReference type="KEGG" id="anf:AQPE_1519"/>
<name>A0A5K7S7E9_9BACT</name>
<dbReference type="Proteomes" id="UP001193389">
    <property type="component" value="Chromosome"/>
</dbReference>
<evidence type="ECO:0000313" key="2">
    <source>
        <dbReference type="Proteomes" id="UP001193389"/>
    </source>
</evidence>
<dbReference type="InterPro" id="IPR008969">
    <property type="entry name" value="CarboxyPept-like_regulatory"/>
</dbReference>
<protein>
    <recommendedName>
        <fullName evidence="3">Carboxypeptidase-like regulatory domain-containing protein</fullName>
    </recommendedName>
</protein>
<dbReference type="AlphaFoldDB" id="A0A5K7S7E9"/>
<sequence length="819" mass="94507">MLFTFIPVFSQPTTVHGKVTDQETGEPIPFVTILFKKTPIGTTTDSLGVFQLISKNKVDSIQFTTVGYLGKSFGIKPFTTNELDVKLKPDLIKISEVIALPNDAPVRRILKEMIARKKQNNPAKYPRYSYRKYTKWEYHLNNVGNKMMQSRAFKNNQNVFKTAEDSTKFLPIYFSEQLVYNEIQRNPSKQKSTVLADKTSGVGVLDDYEISGFTSALDMEVNFYDNYIDLFSQNFVSPLADNGWFYYKYFLADSTMHNGVKNYRIEFIPRRVGDKVFKGFMTTENKDFSLLEVDGTLASTSYLNFLKSMQLKSTYQFVSDSVPFFRRNQIDAIFNYVPLKNNPSKKPISLFFTQSAVIDSVSVNQEKDVILAKGNGKFETIKLPDSKDRDQNYWETHRLEELNPREKLVSATIDSVSQIKAVKFVDNLTRMSMTGYYDLGRFEFGPYASTINTNKVEGLHLFAGARTSSEISTHYMIWGGLGYGFRNKKFNGIAGYGYKFPTINRQIIKFSYDDKIVRSGENEKILFLYENALSPTENNLISQVFKRDELDELFREQKLSTSYEYEWHPGLSNKISANYIRHFSPEFYPFMRAGMPVDYVSAVDFSVDTRFSWQEKVIDDKFLRVYMNTDYPIIHIAIGGGKVFYSGKENYYGKVFTTIEQYWKIGQTGFNYAIEGGMYFGKLPYTMLDIPRGNETQGLFSYDFNLLNYMEYVHDKYLHAYLEYHLNGFVFNRVPLLRRIGLREVLSAKTMIGSLSDKNQQIVEFPSSISKMSNPYLELGAGVENIFRLFRVEAIWRVNNKSLLGAPTFGLRAKFEIKL</sequence>
<dbReference type="Pfam" id="PF18939">
    <property type="entry name" value="DUF5686"/>
    <property type="match status" value="1"/>
</dbReference>
<dbReference type="InterPro" id="IPR043741">
    <property type="entry name" value="DUF5686"/>
</dbReference>
<evidence type="ECO:0000313" key="1">
    <source>
        <dbReference type="EMBL" id="BBE17369.1"/>
    </source>
</evidence>
<gene>
    <name evidence="1" type="ORF">AQPE_1519</name>
</gene>
<accession>A0A5K7S7E9</accession>
<evidence type="ECO:0008006" key="3">
    <source>
        <dbReference type="Google" id="ProtNLM"/>
    </source>
</evidence>
<dbReference type="SUPFAM" id="SSF49464">
    <property type="entry name" value="Carboxypeptidase regulatory domain-like"/>
    <property type="match status" value="1"/>
</dbReference>
<dbReference type="EMBL" id="AP018694">
    <property type="protein sequence ID" value="BBE17369.1"/>
    <property type="molecule type" value="Genomic_DNA"/>
</dbReference>
<keyword evidence="2" id="KW-1185">Reference proteome</keyword>
<proteinExistence type="predicted"/>
<dbReference type="Pfam" id="PF13715">
    <property type="entry name" value="CarbopepD_reg_2"/>
    <property type="match status" value="1"/>
</dbReference>
<reference evidence="1" key="1">
    <citation type="journal article" date="2020" name="Int. J. Syst. Evol. Microbiol.">
        <title>Aquipluma nitroreducens gen. nov. sp. nov., a novel facultatively anaerobic bacterium isolated from a freshwater lake.</title>
        <authorList>
            <person name="Watanabe M."/>
            <person name="Kojima H."/>
            <person name="Fukui M."/>
        </authorList>
    </citation>
    <scope>NUCLEOTIDE SEQUENCE</scope>
    <source>
        <strain evidence="1">MeG22</strain>
    </source>
</reference>
<organism evidence="1 2">
    <name type="scientific">Aquipluma nitroreducens</name>
    <dbReference type="NCBI Taxonomy" id="2010828"/>
    <lineage>
        <taxon>Bacteria</taxon>
        <taxon>Pseudomonadati</taxon>
        <taxon>Bacteroidota</taxon>
        <taxon>Bacteroidia</taxon>
        <taxon>Marinilabiliales</taxon>
        <taxon>Prolixibacteraceae</taxon>
        <taxon>Aquipluma</taxon>
    </lineage>
</organism>
<dbReference type="Gene3D" id="2.60.40.1120">
    <property type="entry name" value="Carboxypeptidase-like, regulatory domain"/>
    <property type="match status" value="1"/>
</dbReference>